<dbReference type="InterPro" id="IPR006683">
    <property type="entry name" value="Thioestr_dom"/>
</dbReference>
<evidence type="ECO:0000256" key="2">
    <source>
        <dbReference type="ARBA" id="ARBA00022801"/>
    </source>
</evidence>
<dbReference type="GO" id="GO:0009062">
    <property type="term" value="P:fatty acid catabolic process"/>
    <property type="evidence" value="ECO:0007669"/>
    <property type="project" value="TreeGrafter"/>
</dbReference>
<dbReference type="PANTHER" id="PTHR11049">
    <property type="entry name" value="ACYL COENZYME A THIOESTER HYDROLASE"/>
    <property type="match status" value="1"/>
</dbReference>
<dbReference type="AlphaFoldDB" id="A0AAE9XSZ3"/>
<sequence length="125" mass="13440">MTDTMQLTLRTAPRTADLNINGNIFGGWVLSQMDIAGGIVAARRAGGRVATVAVEGMKFHRPIELGDVVNIHTRIEKVGRTSINVFLEVTADRGTDGGETILVTSGHYIFVAVDDKGQPRPVNQP</sequence>
<accession>A0AAE9XSZ3</accession>
<dbReference type="CDD" id="cd03442">
    <property type="entry name" value="BFIT_BACH"/>
    <property type="match status" value="1"/>
</dbReference>
<comment type="similarity">
    <text evidence="1">Belongs to the acyl coenzyme A hydrolase family.</text>
</comment>
<evidence type="ECO:0000256" key="1">
    <source>
        <dbReference type="ARBA" id="ARBA00010458"/>
    </source>
</evidence>
<dbReference type="GO" id="GO:0052816">
    <property type="term" value="F:long-chain fatty acyl-CoA hydrolase activity"/>
    <property type="evidence" value="ECO:0007669"/>
    <property type="project" value="TreeGrafter"/>
</dbReference>
<evidence type="ECO:0000259" key="4">
    <source>
        <dbReference type="PROSITE" id="PS51770"/>
    </source>
</evidence>
<dbReference type="PROSITE" id="PS51770">
    <property type="entry name" value="HOTDOG_ACOT"/>
    <property type="match status" value="1"/>
</dbReference>
<organism evidence="5 6">
    <name type="scientific">Gimibacter soli</name>
    <dbReference type="NCBI Taxonomy" id="3024400"/>
    <lineage>
        <taxon>Bacteria</taxon>
        <taxon>Pseudomonadati</taxon>
        <taxon>Pseudomonadota</taxon>
        <taxon>Alphaproteobacteria</taxon>
        <taxon>Kordiimonadales</taxon>
        <taxon>Temperatibacteraceae</taxon>
        <taxon>Gimibacter</taxon>
    </lineage>
</organism>
<name>A0AAE9XSZ3_9PROT</name>
<dbReference type="KEGG" id="gso:PH603_13455"/>
<dbReference type="PANTHER" id="PTHR11049:SF5">
    <property type="entry name" value="ACYL-COA THIOESTER HYDROLASE YCIA"/>
    <property type="match status" value="1"/>
</dbReference>
<dbReference type="SUPFAM" id="SSF54637">
    <property type="entry name" value="Thioesterase/thiol ester dehydrase-isomerase"/>
    <property type="match status" value="1"/>
</dbReference>
<proteinExistence type="inferred from homology"/>
<dbReference type="Proteomes" id="UP001217500">
    <property type="component" value="Chromosome"/>
</dbReference>
<dbReference type="GO" id="GO:0005829">
    <property type="term" value="C:cytosol"/>
    <property type="evidence" value="ECO:0007669"/>
    <property type="project" value="TreeGrafter"/>
</dbReference>
<dbReference type="EMBL" id="CP116805">
    <property type="protein sequence ID" value="WCL53540.1"/>
    <property type="molecule type" value="Genomic_DNA"/>
</dbReference>
<keyword evidence="2 3" id="KW-0378">Hydrolase</keyword>
<evidence type="ECO:0000256" key="3">
    <source>
        <dbReference type="PROSITE-ProRule" id="PRU01106"/>
    </source>
</evidence>
<evidence type="ECO:0000313" key="6">
    <source>
        <dbReference type="Proteomes" id="UP001217500"/>
    </source>
</evidence>
<protein>
    <submittedName>
        <fullName evidence="5">Acyl-CoA thioesterase</fullName>
    </submittedName>
</protein>
<dbReference type="InterPro" id="IPR033120">
    <property type="entry name" value="HOTDOG_ACOT"/>
</dbReference>
<dbReference type="InterPro" id="IPR040170">
    <property type="entry name" value="Cytosol_ACT"/>
</dbReference>
<dbReference type="RefSeq" id="WP_289503052.1">
    <property type="nucleotide sequence ID" value="NZ_CP116805.1"/>
</dbReference>
<dbReference type="GO" id="GO:0006637">
    <property type="term" value="P:acyl-CoA metabolic process"/>
    <property type="evidence" value="ECO:0007669"/>
    <property type="project" value="TreeGrafter"/>
</dbReference>
<dbReference type="Gene3D" id="3.10.129.10">
    <property type="entry name" value="Hotdog Thioesterase"/>
    <property type="match status" value="1"/>
</dbReference>
<feature type="domain" description="HotDog ACOT-type" evidence="4">
    <location>
        <begin position="3"/>
        <end position="116"/>
    </location>
</feature>
<evidence type="ECO:0000313" key="5">
    <source>
        <dbReference type="EMBL" id="WCL53540.1"/>
    </source>
</evidence>
<dbReference type="Pfam" id="PF03061">
    <property type="entry name" value="4HBT"/>
    <property type="match status" value="1"/>
</dbReference>
<reference evidence="5" key="1">
    <citation type="submission" date="2023-01" db="EMBL/GenBank/DDBJ databases">
        <title>The genome sequence of Kordiimonadaceae bacterium 6D33.</title>
        <authorList>
            <person name="Liu Y."/>
        </authorList>
    </citation>
    <scope>NUCLEOTIDE SEQUENCE</scope>
    <source>
        <strain evidence="5">6D33</strain>
    </source>
</reference>
<dbReference type="InterPro" id="IPR029069">
    <property type="entry name" value="HotDog_dom_sf"/>
</dbReference>
<gene>
    <name evidence="5" type="ORF">PH603_13455</name>
</gene>
<keyword evidence="6" id="KW-1185">Reference proteome</keyword>